<sequence>MLARPGGGHGGFQDRPLLRPDAQGLPPLRSARLAAVGGRGGVAGVARGDRPGGEGARRMHWLRWPDRLSGAEDIFAFDVKTETWRLIGLPPEATEKRWARKKVAAVEGKLCLVVMVDEEVEVWVLASYRQDRYDFLRGEIAEAPVRHKCIQQVFKFESDLVPCEEIDERPDLAFKWDCKP</sequence>
<dbReference type="EnsemblPlants" id="OPUNC08G20840.1">
    <property type="protein sequence ID" value="OPUNC08G20840.1"/>
    <property type="gene ID" value="OPUNC08G20840"/>
</dbReference>
<protein>
    <recommendedName>
        <fullName evidence="4">F-box associated domain-containing protein</fullName>
    </recommendedName>
</protein>
<reference evidence="2" key="1">
    <citation type="submission" date="2015-04" db="UniProtKB">
        <authorList>
            <consortium name="EnsemblPlants"/>
        </authorList>
    </citation>
    <scope>IDENTIFICATION</scope>
</reference>
<evidence type="ECO:0008006" key="4">
    <source>
        <dbReference type="Google" id="ProtNLM"/>
    </source>
</evidence>
<reference evidence="2" key="2">
    <citation type="submission" date="2018-05" db="EMBL/GenBank/DDBJ databases">
        <title>OpunRS2 (Oryza punctata Reference Sequence Version 2).</title>
        <authorList>
            <person name="Zhang J."/>
            <person name="Kudrna D."/>
            <person name="Lee S."/>
            <person name="Talag J."/>
            <person name="Welchert J."/>
            <person name="Wing R.A."/>
        </authorList>
    </citation>
    <scope>NUCLEOTIDE SEQUENCE [LARGE SCALE GENOMIC DNA]</scope>
</reference>
<dbReference type="Proteomes" id="UP000026962">
    <property type="component" value="Chromosome 8"/>
</dbReference>
<feature type="compositionally biased region" description="Gly residues" evidence="1">
    <location>
        <begin position="1"/>
        <end position="11"/>
    </location>
</feature>
<name>A0A0E0LXP8_ORYPU</name>
<evidence type="ECO:0000313" key="2">
    <source>
        <dbReference type="EnsemblPlants" id="OPUNC08G20840.1"/>
    </source>
</evidence>
<evidence type="ECO:0000256" key="1">
    <source>
        <dbReference type="SAM" id="MobiDB-lite"/>
    </source>
</evidence>
<keyword evidence="3" id="KW-1185">Reference proteome</keyword>
<accession>A0A0E0LXP8</accession>
<proteinExistence type="predicted"/>
<feature type="region of interest" description="Disordered" evidence="1">
    <location>
        <begin position="1"/>
        <end position="21"/>
    </location>
</feature>
<evidence type="ECO:0000313" key="3">
    <source>
        <dbReference type="Proteomes" id="UP000026962"/>
    </source>
</evidence>
<dbReference type="Gramene" id="OPUNC08G20840.1">
    <property type="protein sequence ID" value="OPUNC08G20840.1"/>
    <property type="gene ID" value="OPUNC08G20840"/>
</dbReference>
<organism evidence="2">
    <name type="scientific">Oryza punctata</name>
    <name type="common">Red rice</name>
    <dbReference type="NCBI Taxonomy" id="4537"/>
    <lineage>
        <taxon>Eukaryota</taxon>
        <taxon>Viridiplantae</taxon>
        <taxon>Streptophyta</taxon>
        <taxon>Embryophyta</taxon>
        <taxon>Tracheophyta</taxon>
        <taxon>Spermatophyta</taxon>
        <taxon>Magnoliopsida</taxon>
        <taxon>Liliopsida</taxon>
        <taxon>Poales</taxon>
        <taxon>Poaceae</taxon>
        <taxon>BOP clade</taxon>
        <taxon>Oryzoideae</taxon>
        <taxon>Oryzeae</taxon>
        <taxon>Oryzinae</taxon>
        <taxon>Oryza</taxon>
    </lineage>
</organism>
<dbReference type="HOGENOM" id="CLU_1498642_0_0_1"/>
<dbReference type="AlphaFoldDB" id="A0A0E0LXP8"/>